<proteinExistence type="predicted"/>
<feature type="non-terminal residue" evidence="2">
    <location>
        <position position="1"/>
    </location>
</feature>
<organism evidence="2 3">
    <name type="scientific">Toxocara canis</name>
    <name type="common">Canine roundworm</name>
    <dbReference type="NCBI Taxonomy" id="6265"/>
    <lineage>
        <taxon>Eukaryota</taxon>
        <taxon>Metazoa</taxon>
        <taxon>Ecdysozoa</taxon>
        <taxon>Nematoda</taxon>
        <taxon>Chromadorea</taxon>
        <taxon>Rhabditida</taxon>
        <taxon>Spirurina</taxon>
        <taxon>Ascaridomorpha</taxon>
        <taxon>Ascaridoidea</taxon>
        <taxon>Toxocaridae</taxon>
        <taxon>Toxocara</taxon>
    </lineage>
</organism>
<evidence type="ECO:0000313" key="2">
    <source>
        <dbReference type="EMBL" id="KHN80069.1"/>
    </source>
</evidence>
<dbReference type="AlphaFoldDB" id="A0A0B2VF31"/>
<feature type="non-terminal residue" evidence="2">
    <location>
        <position position="135"/>
    </location>
</feature>
<evidence type="ECO:0000313" key="3">
    <source>
        <dbReference type="Proteomes" id="UP000031036"/>
    </source>
</evidence>
<name>A0A0B2VF31_TOXCA</name>
<comment type="caution">
    <text evidence="2">The sequence shown here is derived from an EMBL/GenBank/DDBJ whole genome shotgun (WGS) entry which is preliminary data.</text>
</comment>
<accession>A0A0B2VF31</accession>
<feature type="region of interest" description="Disordered" evidence="1">
    <location>
        <begin position="112"/>
        <end position="135"/>
    </location>
</feature>
<gene>
    <name evidence="2" type="ORF">Tcan_01062</name>
</gene>
<evidence type="ECO:0000256" key="1">
    <source>
        <dbReference type="SAM" id="MobiDB-lite"/>
    </source>
</evidence>
<feature type="compositionally biased region" description="Basic and acidic residues" evidence="1">
    <location>
        <begin position="123"/>
        <end position="135"/>
    </location>
</feature>
<reference evidence="2 3" key="1">
    <citation type="submission" date="2014-11" db="EMBL/GenBank/DDBJ databases">
        <title>Genetic blueprint of the zoonotic pathogen Toxocara canis.</title>
        <authorList>
            <person name="Zhu X.-Q."/>
            <person name="Korhonen P.K."/>
            <person name="Cai H."/>
            <person name="Young N.D."/>
            <person name="Nejsum P."/>
            <person name="von Samson-Himmelstjerna G."/>
            <person name="Boag P.R."/>
            <person name="Tan P."/>
            <person name="Li Q."/>
            <person name="Min J."/>
            <person name="Yang Y."/>
            <person name="Wang X."/>
            <person name="Fang X."/>
            <person name="Hall R.S."/>
            <person name="Hofmann A."/>
            <person name="Sternberg P.W."/>
            <person name="Jex A.R."/>
            <person name="Gasser R.B."/>
        </authorList>
    </citation>
    <scope>NUCLEOTIDE SEQUENCE [LARGE SCALE GENOMIC DNA]</scope>
    <source>
        <strain evidence="2">PN_DK_2014</strain>
    </source>
</reference>
<dbReference type="Proteomes" id="UP000031036">
    <property type="component" value="Unassembled WGS sequence"/>
</dbReference>
<protein>
    <submittedName>
        <fullName evidence="2">Uncharacterized protein</fullName>
    </submittedName>
</protein>
<dbReference type="EMBL" id="JPKZ01001791">
    <property type="protein sequence ID" value="KHN80069.1"/>
    <property type="molecule type" value="Genomic_DNA"/>
</dbReference>
<sequence>DPEDRYGRTPLDDAKQFGRVKCVELLEKALQCREHVLKTDVRSRNVIDANVKSLDSPVLSASGKSIGKSLKLSTTNASSSVANVLFSRPEVPQEGTNFSFLESTKMLSAVARNPPSVAINSKPSEKRPDGKAFKS</sequence>
<keyword evidence="3" id="KW-1185">Reference proteome</keyword>